<dbReference type="GO" id="GO:0004534">
    <property type="term" value="F:5'-3' RNA exonuclease activity"/>
    <property type="evidence" value="ECO:0007669"/>
    <property type="project" value="TreeGrafter"/>
</dbReference>
<dbReference type="Proteomes" id="UP001150830">
    <property type="component" value="Unassembled WGS sequence"/>
</dbReference>
<name>A0A9X3ENC1_9GAMM</name>
<dbReference type="Gene3D" id="3.20.20.140">
    <property type="entry name" value="Metal-dependent hydrolases"/>
    <property type="match status" value="1"/>
</dbReference>
<dbReference type="RefSeq" id="WP_283174046.1">
    <property type="nucleotide sequence ID" value="NZ_JAPNOA010000029.1"/>
</dbReference>
<dbReference type="PANTHER" id="PTHR42924:SF3">
    <property type="entry name" value="POLYMERASE_HISTIDINOL PHOSPHATASE N-TERMINAL DOMAIN-CONTAINING PROTEIN"/>
    <property type="match status" value="1"/>
</dbReference>
<dbReference type="EMBL" id="JAPNOA010000029">
    <property type="protein sequence ID" value="MCY0965833.1"/>
    <property type="molecule type" value="Genomic_DNA"/>
</dbReference>
<protein>
    <submittedName>
        <fullName evidence="2">PHP domain-containing protein</fullName>
    </submittedName>
</protein>
<sequence length="292" mass="31989">MAEPKQGVHVNSDIDLHCHSTASDGHFPAAELIDRAAERGIRTLAITDHDTVDGFRQGREAAAAKGVRLISGIELSTVWGGVSVHMVGLNFDPDSDAMRGAEQHQNQVRAERGKLIAERVSKRLRHDIPFADIVDLAGGRAEQVGRPHFARYMVERQLVPSMAVAFSKYLGAGKVGDVKTGWPTLVEAARWVRAGGGIPVLAHAHMYKMTRTKLRACISDFREAGGIGLEVAYGQMDNGQRNQMADLCREFHLYGSCGSDYHGPNRYGLELGVMPAFPADVRPVWSLWRPQA</sequence>
<dbReference type="GO" id="GO:0035312">
    <property type="term" value="F:5'-3' DNA exonuclease activity"/>
    <property type="evidence" value="ECO:0007669"/>
    <property type="project" value="TreeGrafter"/>
</dbReference>
<dbReference type="CDD" id="cd07438">
    <property type="entry name" value="PHP_HisPPase_AMP"/>
    <property type="match status" value="1"/>
</dbReference>
<dbReference type="PANTHER" id="PTHR42924">
    <property type="entry name" value="EXONUCLEASE"/>
    <property type="match status" value="1"/>
</dbReference>
<accession>A0A9X3ENC1</accession>
<feature type="domain" description="Polymerase/histidinol phosphatase N-terminal" evidence="1">
    <location>
        <begin position="14"/>
        <end position="79"/>
    </location>
</feature>
<dbReference type="InterPro" id="IPR003141">
    <property type="entry name" value="Pol/His_phosphatase_N"/>
</dbReference>
<dbReference type="InterPro" id="IPR004013">
    <property type="entry name" value="PHP_dom"/>
</dbReference>
<gene>
    <name evidence="2" type="ORF">OUO13_11595</name>
</gene>
<dbReference type="SUPFAM" id="SSF89550">
    <property type="entry name" value="PHP domain-like"/>
    <property type="match status" value="1"/>
</dbReference>
<proteinExistence type="predicted"/>
<dbReference type="InterPro" id="IPR052018">
    <property type="entry name" value="PHP_domain"/>
</dbReference>
<dbReference type="Gene3D" id="1.10.150.650">
    <property type="match status" value="1"/>
</dbReference>
<organism evidence="2 3">
    <name type="scientific">Parathalassolituus penaei</name>
    <dbReference type="NCBI Taxonomy" id="2997323"/>
    <lineage>
        <taxon>Bacteria</taxon>
        <taxon>Pseudomonadati</taxon>
        <taxon>Pseudomonadota</taxon>
        <taxon>Gammaproteobacteria</taxon>
        <taxon>Oceanospirillales</taxon>
        <taxon>Oceanospirillaceae</taxon>
        <taxon>Parathalassolituus</taxon>
    </lineage>
</organism>
<dbReference type="SMART" id="SM00481">
    <property type="entry name" value="POLIIIAc"/>
    <property type="match status" value="1"/>
</dbReference>
<comment type="caution">
    <text evidence="2">The sequence shown here is derived from an EMBL/GenBank/DDBJ whole genome shotgun (WGS) entry which is preliminary data.</text>
</comment>
<dbReference type="InterPro" id="IPR016195">
    <property type="entry name" value="Pol/histidinol_Pase-like"/>
</dbReference>
<reference evidence="2" key="1">
    <citation type="submission" date="2022-11" db="EMBL/GenBank/DDBJ databases">
        <title>Parathalassolutuus dongxingensis gen. nov., sp. nov., a novel member of family Oceanospirillaceae isolated from a coastal shrimp pond in Guangxi, China.</title>
        <authorList>
            <person name="Chen H."/>
        </authorList>
    </citation>
    <scope>NUCLEOTIDE SEQUENCE</scope>
    <source>
        <strain evidence="2">G-43</strain>
    </source>
</reference>
<dbReference type="Pfam" id="PF02811">
    <property type="entry name" value="PHP"/>
    <property type="match status" value="1"/>
</dbReference>
<evidence type="ECO:0000313" key="3">
    <source>
        <dbReference type="Proteomes" id="UP001150830"/>
    </source>
</evidence>
<evidence type="ECO:0000313" key="2">
    <source>
        <dbReference type="EMBL" id="MCY0965833.1"/>
    </source>
</evidence>
<dbReference type="AlphaFoldDB" id="A0A9X3ENC1"/>
<keyword evidence="3" id="KW-1185">Reference proteome</keyword>
<evidence type="ECO:0000259" key="1">
    <source>
        <dbReference type="SMART" id="SM00481"/>
    </source>
</evidence>